<feature type="transmembrane region" description="Helical" evidence="4">
    <location>
        <begin position="662"/>
        <end position="685"/>
    </location>
</feature>
<feature type="compositionally biased region" description="Polar residues" evidence="3">
    <location>
        <begin position="467"/>
        <end position="478"/>
    </location>
</feature>
<dbReference type="GO" id="GO:0006820">
    <property type="term" value="P:monoatomic anion transport"/>
    <property type="evidence" value="ECO:0007669"/>
    <property type="project" value="TreeGrafter"/>
</dbReference>
<feature type="compositionally biased region" description="Low complexity" evidence="3">
    <location>
        <begin position="258"/>
        <end position="279"/>
    </location>
</feature>
<dbReference type="PANTHER" id="PTHR31618:SF1">
    <property type="entry name" value="EF-HAND DOMAIN-CONTAINING PROTEIN"/>
    <property type="match status" value="1"/>
</dbReference>
<feature type="transmembrane region" description="Helical" evidence="4">
    <location>
        <begin position="1108"/>
        <end position="1130"/>
    </location>
</feature>
<comment type="similarity">
    <text evidence="2">Belongs to the MscS (TC 1.A.23) family.</text>
</comment>
<gene>
    <name evidence="5" type="ORF">IV203_001375</name>
</gene>
<feature type="region of interest" description="Disordered" evidence="3">
    <location>
        <begin position="566"/>
        <end position="631"/>
    </location>
</feature>
<evidence type="ECO:0000313" key="5">
    <source>
        <dbReference type="EMBL" id="KAG7356689.1"/>
    </source>
</evidence>
<feature type="transmembrane region" description="Helical" evidence="4">
    <location>
        <begin position="705"/>
        <end position="732"/>
    </location>
</feature>
<feature type="compositionally biased region" description="Low complexity" evidence="3">
    <location>
        <begin position="1"/>
        <end position="21"/>
    </location>
</feature>
<proteinExistence type="inferred from homology"/>
<feature type="region of interest" description="Disordered" evidence="3">
    <location>
        <begin position="258"/>
        <end position="321"/>
    </location>
</feature>
<feature type="transmembrane region" description="Helical" evidence="4">
    <location>
        <begin position="744"/>
        <end position="764"/>
    </location>
</feature>
<evidence type="ECO:0000256" key="4">
    <source>
        <dbReference type="SAM" id="Phobius"/>
    </source>
</evidence>
<keyword evidence="4" id="KW-1133">Transmembrane helix</keyword>
<keyword evidence="6" id="KW-1185">Reference proteome</keyword>
<feature type="region of interest" description="Disordered" evidence="3">
    <location>
        <begin position="1"/>
        <end position="87"/>
    </location>
</feature>
<evidence type="ECO:0000256" key="3">
    <source>
        <dbReference type="SAM" id="MobiDB-lite"/>
    </source>
</evidence>
<dbReference type="PANTHER" id="PTHR31618">
    <property type="entry name" value="MECHANOSENSITIVE ION CHANNEL PROTEIN 5"/>
    <property type="match status" value="1"/>
</dbReference>
<accession>A0A9K3L6K8</accession>
<feature type="region of interest" description="Disordered" evidence="3">
    <location>
        <begin position="170"/>
        <end position="192"/>
    </location>
</feature>
<dbReference type="InterPro" id="IPR016688">
    <property type="entry name" value="MscS-like_plants/fungi"/>
</dbReference>
<protein>
    <submittedName>
        <fullName evidence="5">Mechanosensitive ion channel</fullName>
    </submittedName>
</protein>
<keyword evidence="4" id="KW-0812">Transmembrane</keyword>
<keyword evidence="4" id="KW-0472">Membrane</keyword>
<feature type="compositionally biased region" description="Polar residues" evidence="3">
    <location>
        <begin position="286"/>
        <end position="304"/>
    </location>
</feature>
<dbReference type="GO" id="GO:0008381">
    <property type="term" value="F:mechanosensitive monoatomic ion channel activity"/>
    <property type="evidence" value="ECO:0007669"/>
    <property type="project" value="TreeGrafter"/>
</dbReference>
<feature type="region of interest" description="Disordered" evidence="3">
    <location>
        <begin position="894"/>
        <end position="920"/>
    </location>
</feature>
<feature type="transmembrane region" description="Helical" evidence="4">
    <location>
        <begin position="1083"/>
        <end position="1102"/>
    </location>
</feature>
<dbReference type="Proteomes" id="UP000693970">
    <property type="component" value="Unassembled WGS sequence"/>
</dbReference>
<reference evidence="5" key="2">
    <citation type="submission" date="2021-04" db="EMBL/GenBank/DDBJ databases">
        <authorList>
            <person name="Podell S."/>
        </authorList>
    </citation>
    <scope>NUCLEOTIDE SEQUENCE</scope>
    <source>
        <strain evidence="5">Hildebrandi</strain>
    </source>
</reference>
<name>A0A9K3L6K8_9STRA</name>
<dbReference type="EMBL" id="JAGRRH010000015">
    <property type="protein sequence ID" value="KAG7356689.1"/>
    <property type="molecule type" value="Genomic_DNA"/>
</dbReference>
<organism evidence="5 6">
    <name type="scientific">Nitzschia inconspicua</name>
    <dbReference type="NCBI Taxonomy" id="303405"/>
    <lineage>
        <taxon>Eukaryota</taxon>
        <taxon>Sar</taxon>
        <taxon>Stramenopiles</taxon>
        <taxon>Ochrophyta</taxon>
        <taxon>Bacillariophyta</taxon>
        <taxon>Bacillariophyceae</taxon>
        <taxon>Bacillariophycidae</taxon>
        <taxon>Bacillariales</taxon>
        <taxon>Bacillariaceae</taxon>
        <taxon>Nitzschia</taxon>
    </lineage>
</organism>
<comment type="caution">
    <text evidence="5">The sequence shown here is derived from an EMBL/GenBank/DDBJ whole genome shotgun (WGS) entry which is preliminary data.</text>
</comment>
<comment type="subcellular location">
    <subcellularLocation>
        <location evidence="1">Membrane</location>
        <topology evidence="1">Multi-pass membrane protein</topology>
    </subcellularLocation>
</comment>
<sequence>MSSSSDRPQQDQEQQGQETPRTTASNNFLTLLRQHGNFGRVIREYQEDEQQQRQQQEPTSIREREYEQQQQQESNNEDTIRAGNTEIHKRSTAALPDLFVPPPSLTTLGIQPRTTEFSVEPPPQDTNHVASTTKSSVPYPVLLPRTSLDIEVGGSGIAKVDSNATLITDNKTPGVATTTPSLPPRPPPLATRDQTLVFTSSPYQSYNDDDALLGEDIQDQDNDHQEYNQITSMNSGQTFLPSSASPRTQDRIREAFLNADNNNNNNSSSSSNDNTSPDNKLPRQQPKLSPTSTKRPATVSNRGRSVSFGRHPEQQYRYYPPSNPYMYASGGSDVPLNRITGFPRETEHSAIGLETNMIDQGNTNESHHHRENSAAMRRKRLQSDATRTINLEDLLSSGPYEIEAETNILKALEEKPARHRRYISETSTILSGVPDTMAHDFSMEEPEDTISPPVGDPPLADGLQDEMYNSSYHGNSSTEDQDPSSNPTLPPAPPLPMVDWEEEMPLIKVNKAKNRMHRRTMSVEDRLAGLTVEYCSLEDKRKNSVENAGSSNQSSGDAFQQNTAVLTRTDDDSSPAPRARKYTDFSDKLPAVVESDEDNQQTEAGADQDKESDSSNGGKNTNSIDGHQSKKQKILSRATDHIKEDLEVWRTFFSPRKENVKIYFKFVFVYMGVPLIGASFVLFYAFDNPPTLKEDAKTSASASWWLLFCMRQVVTLSSALLMQLLVIDFLSVGTRIMLRVVGPILTLLIVQSRGWPFVFFWWGIFDFALIHGDRQLSRHWLFWQDYVGLFNSDNPSGNVLETLTYTRILTLTTVISFVVAIKRFVVGLWLSQNTFNHYGEQLAKLMHKMVLVSQVAQLSRKLHKASKATYRSPFPKETASFVVSNTMKHIYSREDLVKEDDQSTSSSLQSDGMASRDNKTRDTLTEALDDGQRLKLYQLLDEWEEPDRNSDENSRVSISAVLRFRNALNLIQNDHAFSLAFGPTHSREACIQSSQETYKRLLSATPGEQNLHFETLGLITIVDGNEIDQEKARDLVKVFRPRRDGILTMLDFVKSTDSVYKEFRLLQASIQNSSQIDIAFENILNVFFYAILITIILSIMGFDPLSLFLSLSSVILAFAFVIGSASSKYFEGILFILVRRPYGIGDIIHISNTEMETNLNGSLGWIVQKVTLFETVATWVPTLEKASFNNGSLAHSRVINWRRSPNAKVNIQLHFPIETKYEQIEIFKRAVEEFMKVRPREWLQLNGFRVNRILTEQSYMQVTLLIQHRDSWQNIAQILDSKSNLVTYCSEVQKKLGMQYKAPALPVDLRGAPTILPMDHTSFGGGSDTGASLEEDPADVEARMNYFRLIAKTRHQIRVT</sequence>
<dbReference type="GO" id="GO:0005886">
    <property type="term" value="C:plasma membrane"/>
    <property type="evidence" value="ECO:0007669"/>
    <property type="project" value="TreeGrafter"/>
</dbReference>
<dbReference type="OrthoDB" id="47823at2759"/>
<evidence type="ECO:0000256" key="2">
    <source>
        <dbReference type="ARBA" id="ARBA00008017"/>
    </source>
</evidence>
<evidence type="ECO:0000313" key="6">
    <source>
        <dbReference type="Proteomes" id="UP000693970"/>
    </source>
</evidence>
<reference evidence="5" key="1">
    <citation type="journal article" date="2021" name="Sci. Rep.">
        <title>Diploid genomic architecture of Nitzschia inconspicua, an elite biomass production diatom.</title>
        <authorList>
            <person name="Oliver A."/>
            <person name="Podell S."/>
            <person name="Pinowska A."/>
            <person name="Traller J.C."/>
            <person name="Smith S.R."/>
            <person name="McClure R."/>
            <person name="Beliaev A."/>
            <person name="Bohutskyi P."/>
            <person name="Hill E.A."/>
            <person name="Rabines A."/>
            <person name="Zheng H."/>
            <person name="Allen L.Z."/>
            <person name="Kuo A."/>
            <person name="Grigoriev I.V."/>
            <person name="Allen A.E."/>
            <person name="Hazlebeck D."/>
            <person name="Allen E.E."/>
        </authorList>
    </citation>
    <scope>NUCLEOTIDE SEQUENCE</scope>
    <source>
        <strain evidence="5">Hildebrandi</strain>
    </source>
</reference>
<feature type="region of interest" description="Disordered" evidence="3">
    <location>
        <begin position="444"/>
        <end position="497"/>
    </location>
</feature>
<evidence type="ECO:0000256" key="1">
    <source>
        <dbReference type="ARBA" id="ARBA00004141"/>
    </source>
</evidence>
<feature type="compositionally biased region" description="Polar residues" evidence="3">
    <location>
        <begin position="614"/>
        <end position="626"/>
    </location>
</feature>